<dbReference type="Pfam" id="PF00589">
    <property type="entry name" value="Phage_integrase"/>
    <property type="match status" value="1"/>
</dbReference>
<dbReference type="InterPro" id="IPR013762">
    <property type="entry name" value="Integrase-like_cat_sf"/>
</dbReference>
<organism evidence="7 8">
    <name type="scientific">Rhodococcus cercidiphylli</name>
    <dbReference type="NCBI Taxonomy" id="489916"/>
    <lineage>
        <taxon>Bacteria</taxon>
        <taxon>Bacillati</taxon>
        <taxon>Actinomycetota</taxon>
        <taxon>Actinomycetes</taxon>
        <taxon>Mycobacteriales</taxon>
        <taxon>Nocardiaceae</taxon>
        <taxon>Rhodococcus</taxon>
    </lineage>
</organism>
<evidence type="ECO:0000259" key="6">
    <source>
        <dbReference type="PROSITE" id="PS51900"/>
    </source>
</evidence>
<evidence type="ECO:0000313" key="7">
    <source>
        <dbReference type="EMBL" id="MDV6230505.1"/>
    </source>
</evidence>
<accession>A0ABU4AW89</accession>
<comment type="caution">
    <text evidence="7">The sequence shown here is derived from an EMBL/GenBank/DDBJ whole genome shotgun (WGS) entry which is preliminary data.</text>
</comment>
<protein>
    <submittedName>
        <fullName evidence="7">Site-specific integrase</fullName>
    </submittedName>
</protein>
<dbReference type="PANTHER" id="PTHR30349">
    <property type="entry name" value="PHAGE INTEGRASE-RELATED"/>
    <property type="match status" value="1"/>
</dbReference>
<dbReference type="Gene3D" id="1.10.150.130">
    <property type="match status" value="1"/>
</dbReference>
<dbReference type="PROSITE" id="PS51898">
    <property type="entry name" value="TYR_RECOMBINASE"/>
    <property type="match status" value="1"/>
</dbReference>
<feature type="domain" description="Core-binding (CB)" evidence="6">
    <location>
        <begin position="81"/>
        <end position="171"/>
    </location>
</feature>
<keyword evidence="3" id="KW-0233">DNA recombination</keyword>
<gene>
    <name evidence="7" type="ORF">R3P95_08095</name>
</gene>
<dbReference type="Proteomes" id="UP001185899">
    <property type="component" value="Unassembled WGS sequence"/>
</dbReference>
<dbReference type="RefSeq" id="WP_317547939.1">
    <property type="nucleotide sequence ID" value="NZ_JAWLKE010000003.1"/>
</dbReference>
<dbReference type="SUPFAM" id="SSF56349">
    <property type="entry name" value="DNA breaking-rejoining enzymes"/>
    <property type="match status" value="1"/>
</dbReference>
<keyword evidence="2 4" id="KW-0238">DNA-binding</keyword>
<dbReference type="InterPro" id="IPR010998">
    <property type="entry name" value="Integrase_recombinase_N"/>
</dbReference>
<dbReference type="PANTHER" id="PTHR30349:SF41">
    <property type="entry name" value="INTEGRASE_RECOMBINASE PROTEIN MJ0367-RELATED"/>
    <property type="match status" value="1"/>
</dbReference>
<sequence>MARQQLPPQIKKIYVTNRSTGSTELRYQMTVDAGGADATGTRASKRTQLRRRFLTEKDARAALSKVLEEVSKGTFVPSSTTTVEEACAEWLAGRRVRESTKAAYTHALQPLRDTYGALAVQKLTKGHLDALVNDLLAGSSVKPDGQLRRPWKATSINPMLNLVSAVLTGLMREGRLVRDVAALVDRAPRVHVEMQTFTEDEVQRLLEASACDRNGHAWLLALSGLRRGELCGLQWNDVDLHAGSLTINNTRVSVNGRVVEGPPKTEKSKRTLPLTPALKSALETAHRLQGVERKSSTYVGPGTYVVSDAVGRPFHPDTVSDYWRRLCTNSKVSDIRLHDARHTCGTLLHLQGVPIAVISAWLGHSDNAFTMRTYVHSQNHALLGAADTLQSLVRRRDEPSDDAR</sequence>
<evidence type="ECO:0000259" key="5">
    <source>
        <dbReference type="PROSITE" id="PS51898"/>
    </source>
</evidence>
<dbReference type="CDD" id="cd01189">
    <property type="entry name" value="INT_ICEBs1_C_like"/>
    <property type="match status" value="1"/>
</dbReference>
<evidence type="ECO:0000313" key="8">
    <source>
        <dbReference type="Proteomes" id="UP001185899"/>
    </source>
</evidence>
<evidence type="ECO:0000256" key="1">
    <source>
        <dbReference type="ARBA" id="ARBA00008857"/>
    </source>
</evidence>
<dbReference type="InterPro" id="IPR011010">
    <property type="entry name" value="DNA_brk_join_enz"/>
</dbReference>
<keyword evidence="8" id="KW-1185">Reference proteome</keyword>
<comment type="similarity">
    <text evidence="1">Belongs to the 'phage' integrase family.</text>
</comment>
<dbReference type="InterPro" id="IPR044068">
    <property type="entry name" value="CB"/>
</dbReference>
<dbReference type="InterPro" id="IPR002104">
    <property type="entry name" value="Integrase_catalytic"/>
</dbReference>
<evidence type="ECO:0000256" key="4">
    <source>
        <dbReference type="PROSITE-ProRule" id="PRU01248"/>
    </source>
</evidence>
<reference evidence="7 8" key="1">
    <citation type="submission" date="2023-10" db="EMBL/GenBank/DDBJ databases">
        <title>Development of a sustainable strategy for remediation of hydrocarbon-contaminated territories based on the waste exchange concept.</title>
        <authorList>
            <person name="Krivoruchko A."/>
        </authorList>
    </citation>
    <scope>NUCLEOTIDE SEQUENCE [LARGE SCALE GENOMIC DNA]</scope>
    <source>
        <strain evidence="7 8">IEGM 1322</strain>
    </source>
</reference>
<evidence type="ECO:0000256" key="3">
    <source>
        <dbReference type="ARBA" id="ARBA00023172"/>
    </source>
</evidence>
<evidence type="ECO:0000256" key="2">
    <source>
        <dbReference type="ARBA" id="ARBA00023125"/>
    </source>
</evidence>
<dbReference type="EMBL" id="JAWLKE010000003">
    <property type="protein sequence ID" value="MDV6230505.1"/>
    <property type="molecule type" value="Genomic_DNA"/>
</dbReference>
<dbReference type="PROSITE" id="PS51900">
    <property type="entry name" value="CB"/>
    <property type="match status" value="1"/>
</dbReference>
<dbReference type="Gene3D" id="1.10.443.10">
    <property type="entry name" value="Intergrase catalytic core"/>
    <property type="match status" value="1"/>
</dbReference>
<feature type="domain" description="Tyr recombinase" evidence="5">
    <location>
        <begin position="192"/>
        <end position="387"/>
    </location>
</feature>
<proteinExistence type="inferred from homology"/>
<name>A0ABU4AW89_9NOCA</name>
<dbReference type="InterPro" id="IPR050090">
    <property type="entry name" value="Tyrosine_recombinase_XerCD"/>
</dbReference>